<keyword evidence="8 11" id="KW-1133">Transmembrane helix</keyword>
<feature type="transmembrane region" description="Helical" evidence="11">
    <location>
        <begin position="91"/>
        <end position="109"/>
    </location>
</feature>
<keyword evidence="5" id="KW-0997">Cell inner membrane</keyword>
<evidence type="ECO:0000256" key="7">
    <source>
        <dbReference type="ARBA" id="ARBA00022927"/>
    </source>
</evidence>
<comment type="subcellular location">
    <subcellularLocation>
        <location evidence="1">Cell inner membrane</location>
        <topology evidence="1">Single-pass membrane protein</topology>
        <orientation evidence="1">Periplasmic side</orientation>
    </subcellularLocation>
</comment>
<keyword evidence="4" id="KW-1003">Cell membrane</keyword>
<gene>
    <name evidence="13" type="ORF">PIOMA14_I_1186</name>
</gene>
<feature type="transmembrane region" description="Helical" evidence="11">
    <location>
        <begin position="35"/>
        <end position="55"/>
    </location>
</feature>
<dbReference type="RefSeq" id="WP_096405511.1">
    <property type="nucleotide sequence ID" value="NZ_AP014597.1"/>
</dbReference>
<reference evidence="13 14" key="1">
    <citation type="journal article" date="2016" name="DNA Res.">
        <title>The complete genome sequencing of Prevotella intermedia strain OMA14 and a subsequent fine-scale, intra-species genomic comparison reveal an unusual amplification of conjugative and mobile transposons and identify a novel Prevotella-lineage-specific repeat.</title>
        <authorList>
            <person name="Naito M."/>
            <person name="Ogura Y."/>
            <person name="Itoh T."/>
            <person name="Shoji M."/>
            <person name="Okamoto M."/>
            <person name="Hayashi T."/>
            <person name="Nakayama K."/>
        </authorList>
    </citation>
    <scope>NUCLEOTIDE SEQUENCE [LARGE SCALE GENOMIC DNA]</scope>
    <source>
        <strain evidence="13 14">OMA14</strain>
    </source>
</reference>
<feature type="transmembrane region" description="Helical" evidence="11">
    <location>
        <begin position="6"/>
        <end position="23"/>
    </location>
</feature>
<evidence type="ECO:0000313" key="14">
    <source>
        <dbReference type="Proteomes" id="UP000217431"/>
    </source>
</evidence>
<evidence type="ECO:0000256" key="1">
    <source>
        <dbReference type="ARBA" id="ARBA00004383"/>
    </source>
</evidence>
<evidence type="ECO:0000256" key="4">
    <source>
        <dbReference type="ARBA" id="ARBA00022475"/>
    </source>
</evidence>
<dbReference type="GO" id="GO:0015031">
    <property type="term" value="P:protein transport"/>
    <property type="evidence" value="ECO:0007669"/>
    <property type="project" value="UniProtKB-KW"/>
</dbReference>
<dbReference type="Proteomes" id="UP000217431">
    <property type="component" value="Chromosome I"/>
</dbReference>
<evidence type="ECO:0000256" key="3">
    <source>
        <dbReference type="ARBA" id="ARBA00022448"/>
    </source>
</evidence>
<evidence type="ECO:0000256" key="5">
    <source>
        <dbReference type="ARBA" id="ARBA00022519"/>
    </source>
</evidence>
<dbReference type="AlphaFoldDB" id="A0A0S3UK28"/>
<evidence type="ECO:0000256" key="6">
    <source>
        <dbReference type="ARBA" id="ARBA00022692"/>
    </source>
</evidence>
<dbReference type="InterPro" id="IPR008756">
    <property type="entry name" value="Peptidase_M56"/>
</dbReference>
<dbReference type="PANTHER" id="PTHR33446">
    <property type="entry name" value="PROTEIN TONB-RELATED"/>
    <property type="match status" value="1"/>
</dbReference>
<dbReference type="Pfam" id="PF05569">
    <property type="entry name" value="Peptidase_M56"/>
    <property type="match status" value="1"/>
</dbReference>
<dbReference type="GO" id="GO:0098797">
    <property type="term" value="C:plasma membrane protein complex"/>
    <property type="evidence" value="ECO:0007669"/>
    <property type="project" value="TreeGrafter"/>
</dbReference>
<name>A0A0S3UK28_PREIN</name>
<dbReference type="Pfam" id="PF03544">
    <property type="entry name" value="TonB_C"/>
    <property type="match status" value="1"/>
</dbReference>
<evidence type="ECO:0000256" key="8">
    <source>
        <dbReference type="ARBA" id="ARBA00022989"/>
    </source>
</evidence>
<evidence type="ECO:0000259" key="12">
    <source>
        <dbReference type="PROSITE" id="PS52015"/>
    </source>
</evidence>
<evidence type="ECO:0000256" key="11">
    <source>
        <dbReference type="SAM" id="Phobius"/>
    </source>
</evidence>
<evidence type="ECO:0000256" key="9">
    <source>
        <dbReference type="ARBA" id="ARBA00023136"/>
    </source>
</evidence>
<organism evidence="13 14">
    <name type="scientific">Prevotella intermedia</name>
    <dbReference type="NCBI Taxonomy" id="28131"/>
    <lineage>
        <taxon>Bacteria</taxon>
        <taxon>Pseudomonadati</taxon>
        <taxon>Bacteroidota</taxon>
        <taxon>Bacteroidia</taxon>
        <taxon>Bacteroidales</taxon>
        <taxon>Prevotellaceae</taxon>
        <taxon>Prevotella</taxon>
    </lineage>
</organism>
<dbReference type="PANTHER" id="PTHR33446:SF2">
    <property type="entry name" value="PROTEIN TONB"/>
    <property type="match status" value="1"/>
</dbReference>
<dbReference type="NCBIfam" id="TIGR01352">
    <property type="entry name" value="tonB_Cterm"/>
    <property type="match status" value="1"/>
</dbReference>
<dbReference type="GO" id="GO:0031992">
    <property type="term" value="F:energy transducer activity"/>
    <property type="evidence" value="ECO:0007669"/>
    <property type="project" value="TreeGrafter"/>
</dbReference>
<feature type="region of interest" description="Disordered" evidence="10">
    <location>
        <begin position="353"/>
        <end position="378"/>
    </location>
</feature>
<dbReference type="Gene3D" id="3.30.1150.10">
    <property type="match status" value="1"/>
</dbReference>
<keyword evidence="7" id="KW-0653">Protein transport</keyword>
<feature type="transmembrane region" description="Helical" evidence="11">
    <location>
        <begin position="178"/>
        <end position="197"/>
    </location>
</feature>
<evidence type="ECO:0000313" key="13">
    <source>
        <dbReference type="EMBL" id="BAU17694.1"/>
    </source>
</evidence>
<keyword evidence="6 11" id="KW-0812">Transmembrane</keyword>
<sequence>MTMYLLKLNIALIVLFGFYKLMFSGDTFFSWRRATLIGMYLVAMLVPGLNCSYWINKSVGMVSVANEYAAIVLPVVTITQGSGGAMNWETTAMVIYNMVVCLLLLRFLWQLASIVRLKTQCKTTDINGTKVYLLESNEGPFSFFNWIFINTTKHSKQEIDEIMTHELAHCRQRHSVDILFTELFAIAFWVNPFVWLLKREARLNLEYLADNNVLANGTDSKEYQYHLLGLAYRKNVATISNNFNVLPLKKRIKMMNKKRTKKIAKAKYALYIPLAAMLLVVSNIETVARDIANVAKAIPMVKASVKQEKMVDLSSGNKATTVQESPKNVQPTEAIESTGNKVEALTDSKNAEMAAQEAENTTGVANEEPTEQKPKKAPKKVFTVVEEMPTFNGNLNQWLAENMKYPSEAVKNKEQGHVVVQFIISEEGEVMEPKIIRSVSPSLDKEALRVVSSMPKWNPGKANGKPVAVHYMLPVSFKLNGK</sequence>
<proteinExistence type="inferred from homology"/>
<accession>A0A0S3UK28</accession>
<evidence type="ECO:0000256" key="2">
    <source>
        <dbReference type="ARBA" id="ARBA00006555"/>
    </source>
</evidence>
<dbReference type="InterPro" id="IPR006260">
    <property type="entry name" value="TonB/TolA_C"/>
</dbReference>
<dbReference type="InterPro" id="IPR051045">
    <property type="entry name" value="TonB-dependent_transducer"/>
</dbReference>
<protein>
    <submittedName>
        <fullName evidence="13">TonB protein</fullName>
    </submittedName>
</protein>
<dbReference type="SUPFAM" id="SSF74653">
    <property type="entry name" value="TolA/TonB C-terminal domain"/>
    <property type="match status" value="1"/>
</dbReference>
<keyword evidence="9 11" id="KW-0472">Membrane</keyword>
<dbReference type="EMBL" id="AP014597">
    <property type="protein sequence ID" value="BAU17694.1"/>
    <property type="molecule type" value="Genomic_DNA"/>
</dbReference>
<evidence type="ECO:0000256" key="10">
    <source>
        <dbReference type="SAM" id="MobiDB-lite"/>
    </source>
</evidence>
<dbReference type="PROSITE" id="PS52015">
    <property type="entry name" value="TONB_CTD"/>
    <property type="match status" value="1"/>
</dbReference>
<dbReference type="GO" id="GO:0055085">
    <property type="term" value="P:transmembrane transport"/>
    <property type="evidence" value="ECO:0007669"/>
    <property type="project" value="InterPro"/>
</dbReference>
<dbReference type="CDD" id="cd07341">
    <property type="entry name" value="M56_BlaR1_MecR1_like"/>
    <property type="match status" value="1"/>
</dbReference>
<keyword evidence="3" id="KW-0813">Transport</keyword>
<comment type="similarity">
    <text evidence="2">Belongs to the TonB family.</text>
</comment>
<dbReference type="STRING" id="28131.BWX40_02150"/>
<dbReference type="InterPro" id="IPR037682">
    <property type="entry name" value="TonB_C"/>
</dbReference>
<feature type="domain" description="TonB C-terminal" evidence="12">
    <location>
        <begin position="390"/>
        <end position="482"/>
    </location>
</feature>